<keyword evidence="7" id="KW-0645">Protease</keyword>
<keyword evidence="6" id="KW-0121">Carboxypeptidase</keyword>
<dbReference type="InterPro" id="IPR001460">
    <property type="entry name" value="PCN-bd_Tpept"/>
</dbReference>
<comment type="catalytic activity">
    <reaction evidence="16">
        <text>Preferential cleavage: (Ac)2-L-Lys-D-Ala-|-D-Ala. Also transpeptidation of peptidyl-alanyl moieties that are N-acyl substituents of D-alanine.</text>
        <dbReference type="EC" id="3.4.16.4"/>
    </reaction>
</comment>
<keyword evidence="8" id="KW-0328">Glycosyltransferase</keyword>
<evidence type="ECO:0000256" key="17">
    <source>
        <dbReference type="ARBA" id="ARBA00049902"/>
    </source>
</evidence>
<evidence type="ECO:0000256" key="1">
    <source>
        <dbReference type="ARBA" id="ARBA00004236"/>
    </source>
</evidence>
<dbReference type="GO" id="GO:0008658">
    <property type="term" value="F:penicillin binding"/>
    <property type="evidence" value="ECO:0007669"/>
    <property type="project" value="InterPro"/>
</dbReference>
<name>A0A934SMK1_9BURK</name>
<keyword evidence="5" id="KW-1003">Cell membrane</keyword>
<dbReference type="GO" id="GO:0030288">
    <property type="term" value="C:outer membrane-bounded periplasmic space"/>
    <property type="evidence" value="ECO:0007669"/>
    <property type="project" value="TreeGrafter"/>
</dbReference>
<feature type="compositionally biased region" description="Polar residues" evidence="18">
    <location>
        <begin position="830"/>
        <end position="844"/>
    </location>
</feature>
<protein>
    <submittedName>
        <fullName evidence="22">PBP1A family penicillin-binding protein</fullName>
    </submittedName>
</protein>
<evidence type="ECO:0000256" key="12">
    <source>
        <dbReference type="ARBA" id="ARBA00022984"/>
    </source>
</evidence>
<dbReference type="NCBIfam" id="TIGR02074">
    <property type="entry name" value="PBP_1a_fam"/>
    <property type="match status" value="1"/>
</dbReference>
<dbReference type="Gene3D" id="3.40.710.10">
    <property type="entry name" value="DD-peptidase/beta-lactamase superfamily"/>
    <property type="match status" value="2"/>
</dbReference>
<dbReference type="GO" id="GO:0009252">
    <property type="term" value="P:peptidoglycan biosynthetic process"/>
    <property type="evidence" value="ECO:0007669"/>
    <property type="project" value="UniProtKB-KW"/>
</dbReference>
<evidence type="ECO:0000259" key="20">
    <source>
        <dbReference type="Pfam" id="PF00905"/>
    </source>
</evidence>
<dbReference type="InterPro" id="IPR050396">
    <property type="entry name" value="Glycosyltr_51/Transpeptidase"/>
</dbReference>
<comment type="similarity">
    <text evidence="4">In the N-terminal section; belongs to the glycosyltransferase 51 family.</text>
</comment>
<evidence type="ECO:0000259" key="21">
    <source>
        <dbReference type="Pfam" id="PF00912"/>
    </source>
</evidence>
<evidence type="ECO:0000256" key="15">
    <source>
        <dbReference type="ARBA" id="ARBA00023316"/>
    </source>
</evidence>
<evidence type="ECO:0000256" key="18">
    <source>
        <dbReference type="SAM" id="MobiDB-lite"/>
    </source>
</evidence>
<gene>
    <name evidence="22" type="ORF">JJB74_01705</name>
</gene>
<feature type="transmembrane region" description="Helical" evidence="19">
    <location>
        <begin position="95"/>
        <end position="117"/>
    </location>
</feature>
<comment type="subcellular location">
    <subcellularLocation>
        <location evidence="1">Cell membrane</location>
    </subcellularLocation>
</comment>
<keyword evidence="14" id="KW-0511">Multifunctional enzyme</keyword>
<dbReference type="Pfam" id="PF00905">
    <property type="entry name" value="Transpeptidase"/>
    <property type="match status" value="1"/>
</dbReference>
<evidence type="ECO:0000256" key="3">
    <source>
        <dbReference type="ARBA" id="ARBA00007090"/>
    </source>
</evidence>
<dbReference type="PANTHER" id="PTHR32282">
    <property type="entry name" value="BINDING PROTEIN TRANSPEPTIDASE, PUTATIVE-RELATED"/>
    <property type="match status" value="1"/>
</dbReference>
<dbReference type="EMBL" id="JAEPBG010000001">
    <property type="protein sequence ID" value="MBK4733336.1"/>
    <property type="molecule type" value="Genomic_DNA"/>
</dbReference>
<evidence type="ECO:0000313" key="23">
    <source>
        <dbReference type="Proteomes" id="UP000622890"/>
    </source>
</evidence>
<dbReference type="PANTHER" id="PTHR32282:SF11">
    <property type="entry name" value="PENICILLIN-BINDING PROTEIN 1B"/>
    <property type="match status" value="1"/>
</dbReference>
<accession>A0A934SMK1</accession>
<keyword evidence="19" id="KW-1133">Transmembrane helix</keyword>
<dbReference type="GO" id="GO:0071555">
    <property type="term" value="P:cell wall organization"/>
    <property type="evidence" value="ECO:0007669"/>
    <property type="project" value="UniProtKB-KW"/>
</dbReference>
<dbReference type="GO" id="GO:0005886">
    <property type="term" value="C:plasma membrane"/>
    <property type="evidence" value="ECO:0007669"/>
    <property type="project" value="UniProtKB-SubCell"/>
</dbReference>
<keyword evidence="19" id="KW-0812">Transmembrane</keyword>
<feature type="region of interest" description="Disordered" evidence="18">
    <location>
        <begin position="782"/>
        <end position="844"/>
    </location>
</feature>
<comment type="pathway">
    <text evidence="2">Cell wall biogenesis; peptidoglycan biosynthesis.</text>
</comment>
<keyword evidence="9" id="KW-0808">Transferase</keyword>
<evidence type="ECO:0000256" key="7">
    <source>
        <dbReference type="ARBA" id="ARBA00022670"/>
    </source>
</evidence>
<keyword evidence="15" id="KW-0961">Cell wall biogenesis/degradation</keyword>
<dbReference type="Proteomes" id="UP000622890">
    <property type="component" value="Unassembled WGS sequence"/>
</dbReference>
<dbReference type="Gene3D" id="1.10.3810.10">
    <property type="entry name" value="Biosynthetic peptidoglycan transglycosylase-like"/>
    <property type="match status" value="1"/>
</dbReference>
<evidence type="ECO:0000256" key="14">
    <source>
        <dbReference type="ARBA" id="ARBA00023268"/>
    </source>
</evidence>
<dbReference type="AlphaFoldDB" id="A0A934SMK1"/>
<evidence type="ECO:0000256" key="16">
    <source>
        <dbReference type="ARBA" id="ARBA00034000"/>
    </source>
</evidence>
<reference evidence="22" key="1">
    <citation type="submission" date="2021-01" db="EMBL/GenBank/DDBJ databases">
        <title>Genome sequence of strain Noviherbaspirillum sp. DKR-6.</title>
        <authorList>
            <person name="Chaudhary D.K."/>
        </authorList>
    </citation>
    <scope>NUCLEOTIDE SEQUENCE</scope>
    <source>
        <strain evidence="22">DKR-6</strain>
    </source>
</reference>
<evidence type="ECO:0000256" key="10">
    <source>
        <dbReference type="ARBA" id="ARBA00022801"/>
    </source>
</evidence>
<keyword evidence="23" id="KW-1185">Reference proteome</keyword>
<comment type="catalytic activity">
    <reaction evidence="17">
        <text>[GlcNAc-(1-&gt;4)-Mur2Ac(oyl-L-Ala-gamma-D-Glu-L-Lys-D-Ala-D-Ala)](n)-di-trans,octa-cis-undecaprenyl diphosphate + beta-D-GlcNAc-(1-&gt;4)-Mur2Ac(oyl-L-Ala-gamma-D-Glu-L-Lys-D-Ala-D-Ala)-di-trans,octa-cis-undecaprenyl diphosphate = [GlcNAc-(1-&gt;4)-Mur2Ac(oyl-L-Ala-gamma-D-Glu-L-Lys-D-Ala-D-Ala)](n+1)-di-trans,octa-cis-undecaprenyl diphosphate + di-trans,octa-cis-undecaprenyl diphosphate + H(+)</text>
        <dbReference type="Rhea" id="RHEA:23708"/>
        <dbReference type="Rhea" id="RHEA-COMP:9602"/>
        <dbReference type="Rhea" id="RHEA-COMP:9603"/>
        <dbReference type="ChEBI" id="CHEBI:15378"/>
        <dbReference type="ChEBI" id="CHEBI:58405"/>
        <dbReference type="ChEBI" id="CHEBI:60033"/>
        <dbReference type="ChEBI" id="CHEBI:78435"/>
        <dbReference type="EC" id="2.4.99.28"/>
    </reaction>
</comment>
<dbReference type="SUPFAM" id="SSF53955">
    <property type="entry name" value="Lysozyme-like"/>
    <property type="match status" value="1"/>
</dbReference>
<dbReference type="GO" id="GO:0006508">
    <property type="term" value="P:proteolysis"/>
    <property type="evidence" value="ECO:0007669"/>
    <property type="project" value="UniProtKB-KW"/>
</dbReference>
<keyword evidence="13 19" id="KW-0472">Membrane</keyword>
<proteinExistence type="inferred from homology"/>
<comment type="similarity">
    <text evidence="3">In the C-terminal section; belongs to the transpeptidase family.</text>
</comment>
<evidence type="ECO:0000256" key="5">
    <source>
        <dbReference type="ARBA" id="ARBA00022475"/>
    </source>
</evidence>
<feature type="domain" description="Penicillin-binding protein transpeptidase" evidence="20">
    <location>
        <begin position="491"/>
        <end position="722"/>
    </location>
</feature>
<keyword evidence="12" id="KW-0573">Peptidoglycan synthesis</keyword>
<dbReference type="InterPro" id="IPR023346">
    <property type="entry name" value="Lysozyme-like_dom_sf"/>
</dbReference>
<dbReference type="GO" id="GO:0008955">
    <property type="term" value="F:peptidoglycan glycosyltransferase activity"/>
    <property type="evidence" value="ECO:0007669"/>
    <property type="project" value="UniProtKB-EC"/>
</dbReference>
<evidence type="ECO:0000256" key="9">
    <source>
        <dbReference type="ARBA" id="ARBA00022679"/>
    </source>
</evidence>
<evidence type="ECO:0000256" key="2">
    <source>
        <dbReference type="ARBA" id="ARBA00004752"/>
    </source>
</evidence>
<evidence type="ECO:0000256" key="19">
    <source>
        <dbReference type="SAM" id="Phobius"/>
    </source>
</evidence>
<evidence type="ECO:0000256" key="4">
    <source>
        <dbReference type="ARBA" id="ARBA00007739"/>
    </source>
</evidence>
<dbReference type="SUPFAM" id="SSF56601">
    <property type="entry name" value="beta-lactamase/transpeptidase-like"/>
    <property type="match status" value="1"/>
</dbReference>
<dbReference type="Pfam" id="PF00912">
    <property type="entry name" value="Transgly"/>
    <property type="match status" value="1"/>
</dbReference>
<evidence type="ECO:0000256" key="11">
    <source>
        <dbReference type="ARBA" id="ARBA00022960"/>
    </source>
</evidence>
<comment type="caution">
    <text evidence="22">The sequence shown here is derived from an EMBL/GenBank/DDBJ whole genome shotgun (WGS) entry which is preliminary data.</text>
</comment>
<dbReference type="InterPro" id="IPR036950">
    <property type="entry name" value="PBP_transglycosylase"/>
</dbReference>
<keyword evidence="11" id="KW-0133">Cell shape</keyword>
<evidence type="ECO:0000313" key="22">
    <source>
        <dbReference type="EMBL" id="MBK4733336.1"/>
    </source>
</evidence>
<dbReference type="GO" id="GO:0008360">
    <property type="term" value="P:regulation of cell shape"/>
    <property type="evidence" value="ECO:0007669"/>
    <property type="project" value="UniProtKB-KW"/>
</dbReference>
<dbReference type="GO" id="GO:0009002">
    <property type="term" value="F:serine-type D-Ala-D-Ala carboxypeptidase activity"/>
    <property type="evidence" value="ECO:0007669"/>
    <property type="project" value="UniProtKB-EC"/>
</dbReference>
<keyword evidence="10" id="KW-0378">Hydrolase</keyword>
<evidence type="ECO:0000256" key="6">
    <source>
        <dbReference type="ARBA" id="ARBA00022645"/>
    </source>
</evidence>
<evidence type="ECO:0000256" key="13">
    <source>
        <dbReference type="ARBA" id="ARBA00023136"/>
    </source>
</evidence>
<dbReference type="InterPro" id="IPR001264">
    <property type="entry name" value="Glyco_trans_51"/>
</dbReference>
<sequence length="844" mass="91925">MVPAEGQLRCGIIALFAPSPAAHQRDGLASSQGASLEDFKPPVTRTERARRLGSRIGRVTITRGAALIRHIVDDYAGALDKDAPRKARIGSGAKALAATGGLLLTLLTLYTLLLIPFTPSIRDLKKAKVDQPSVLMSIDGKRIASFRRSNREWVPLERISPNVVNALISTEDRRFFDHHGVDFKRVLGSAAHSLSGNLQGGSTITQQLARNLYPEEIGRSRSLTRKLKELITAFKIEHAYSKREILETYLNTVPFLYNAWGIEMAARTYFDKPAAKLDVLESATLIGMLKGTSYYNPVTNPERAKARRNVVLAQMEKNGHLNASRRQALAARPIRLDFERQDEDQGPAPHFARQVRKWLIEWADENDYNIYLDGLVVTTTLDSRMQAAANAAVERQMDRLQAVADVEWALPSSRLLSTNPGAYAAMARRIKPFAYFRSSHAETMDAFVRESAQYRAAVDGGMKPDDALARLEADKDFMSKLFAGKTRLQAGFIALDPASGAVRAWVGSRDFDEDQYDHVSRAQRQPGSTFKPFVYGAALLKGMTPDTTFVDGPVEIPLGHGQVWRPTDLEPPSNAPMTLADGLAYSKNTITAQVMAQVGPNKVADLAAAMGVNGSRLDAVPALALGTSPVTMLEMATAYGTIANGGTARAPLMVTRIADRDGNVLAEFDGDGRRALPENIAKELVDMLRGVVNRGTGAGIRAQFGIRGDIAGKTGTTQNNTDGWFMLMHPQLVAGAWVGFNDARITMRSSYWGQGAHNALYLVGDFFRQAQNGRMIDARARFGGGELPEPAPARTEEAPIPAAPTPAPSQDAPAPAPQDDELERIIEQARQATDQGQQPGQPAQ</sequence>
<organism evidence="22 23">
    <name type="scientific">Noviherbaspirillum pedocola</name>
    <dbReference type="NCBI Taxonomy" id="2801341"/>
    <lineage>
        <taxon>Bacteria</taxon>
        <taxon>Pseudomonadati</taxon>
        <taxon>Pseudomonadota</taxon>
        <taxon>Betaproteobacteria</taxon>
        <taxon>Burkholderiales</taxon>
        <taxon>Oxalobacteraceae</taxon>
        <taxon>Noviherbaspirillum</taxon>
    </lineage>
</organism>
<feature type="domain" description="Glycosyl transferase family 51" evidence="21">
    <location>
        <begin position="140"/>
        <end position="316"/>
    </location>
</feature>
<dbReference type="InterPro" id="IPR012338">
    <property type="entry name" value="Beta-lactam/transpept-like"/>
</dbReference>
<evidence type="ECO:0000256" key="8">
    <source>
        <dbReference type="ARBA" id="ARBA00022676"/>
    </source>
</evidence>